<dbReference type="InterPro" id="IPR037401">
    <property type="entry name" value="SnoaL-like"/>
</dbReference>
<sequence length="135" mass="14833">MQTIENKEIVATAMAALATGDNRPFYEAMAEDVIWRPMVGGVWGDVHHGRARARDNLFAPLRKQYASAYTNTATNIFAAGDAVIVEAQGAVTLKSGKTYNNRYCFVIEMADGKMQEVREYLDSALAEAVLELLKG</sequence>
<organism evidence="2 3">
    <name type="scientific">Phenylobacterium glaciei</name>
    <dbReference type="NCBI Taxonomy" id="2803784"/>
    <lineage>
        <taxon>Bacteria</taxon>
        <taxon>Pseudomonadati</taxon>
        <taxon>Pseudomonadota</taxon>
        <taxon>Alphaproteobacteria</taxon>
        <taxon>Caulobacterales</taxon>
        <taxon>Caulobacteraceae</taxon>
        <taxon>Phenylobacterium</taxon>
    </lineage>
</organism>
<dbReference type="Gene3D" id="3.10.450.50">
    <property type="match status" value="1"/>
</dbReference>
<keyword evidence="3" id="KW-1185">Reference proteome</keyword>
<dbReference type="RefSeq" id="WP_215339207.1">
    <property type="nucleotide sequence ID" value="NZ_JAGSGD010000001.1"/>
</dbReference>
<reference evidence="2" key="1">
    <citation type="submission" date="2021-04" db="EMBL/GenBank/DDBJ databases">
        <title>Draft genome assembly of strain Phenylobacterium sp. 20VBR1 using MiniION and Illumina platforms.</title>
        <authorList>
            <person name="Thomas F.A."/>
            <person name="Krishnan K.P."/>
            <person name="Sinha R.K."/>
        </authorList>
    </citation>
    <scope>NUCLEOTIDE SEQUENCE</scope>
    <source>
        <strain evidence="2">20VBR1</strain>
    </source>
</reference>
<dbReference type="PANTHER" id="PTHR41252">
    <property type="entry name" value="BLR2505 PROTEIN"/>
    <property type="match status" value="1"/>
</dbReference>
<dbReference type="Proteomes" id="UP000622580">
    <property type="component" value="Unassembled WGS sequence"/>
</dbReference>
<proteinExistence type="predicted"/>
<dbReference type="Pfam" id="PF12680">
    <property type="entry name" value="SnoaL_2"/>
    <property type="match status" value="1"/>
</dbReference>
<dbReference type="InterPro" id="IPR032710">
    <property type="entry name" value="NTF2-like_dom_sf"/>
</dbReference>
<evidence type="ECO:0000313" key="2">
    <source>
        <dbReference type="EMBL" id="MBR7619082.1"/>
    </source>
</evidence>
<evidence type="ECO:0000259" key="1">
    <source>
        <dbReference type="Pfam" id="PF12680"/>
    </source>
</evidence>
<accession>A0A941HWC2</accession>
<dbReference type="AlphaFoldDB" id="A0A941HWC2"/>
<gene>
    <name evidence="2" type="ORF">JKL49_06735</name>
</gene>
<evidence type="ECO:0000313" key="3">
    <source>
        <dbReference type="Proteomes" id="UP000622580"/>
    </source>
</evidence>
<name>A0A941HWC2_9CAUL</name>
<dbReference type="PANTHER" id="PTHR41252:SF1">
    <property type="entry name" value="BLR2505 PROTEIN"/>
    <property type="match status" value="1"/>
</dbReference>
<comment type="caution">
    <text evidence="2">The sequence shown here is derived from an EMBL/GenBank/DDBJ whole genome shotgun (WGS) entry which is preliminary data.</text>
</comment>
<feature type="domain" description="SnoaL-like" evidence="1">
    <location>
        <begin position="12"/>
        <end position="116"/>
    </location>
</feature>
<dbReference type="SUPFAM" id="SSF54427">
    <property type="entry name" value="NTF2-like"/>
    <property type="match status" value="1"/>
</dbReference>
<dbReference type="EMBL" id="JAGSGD010000001">
    <property type="protein sequence ID" value="MBR7619082.1"/>
    <property type="molecule type" value="Genomic_DNA"/>
</dbReference>
<protein>
    <submittedName>
        <fullName evidence="2">Nuclear transport factor 2 family protein</fullName>
    </submittedName>
</protein>